<dbReference type="NCBIfam" id="NF045974">
    <property type="entry name" value="conju_CD1108"/>
    <property type="match status" value="1"/>
</dbReference>
<dbReference type="RefSeq" id="WP_226393411.1">
    <property type="nucleotide sequence ID" value="NZ_JADCKB010000024.1"/>
</dbReference>
<gene>
    <name evidence="9" type="ORF">INF28_10410</name>
</gene>
<keyword evidence="4" id="KW-0788">Thiol protease</keyword>
<keyword evidence="5" id="KW-0175">Coiled coil</keyword>
<reference evidence="9" key="1">
    <citation type="submission" date="2020-10" db="EMBL/GenBank/DDBJ databases">
        <title>ChiBAC.</title>
        <authorList>
            <person name="Zenner C."/>
            <person name="Hitch T.C.A."/>
            <person name="Clavel T."/>
        </authorList>
    </citation>
    <scope>NUCLEOTIDE SEQUENCE</scope>
    <source>
        <strain evidence="9">DSM 107454</strain>
    </source>
</reference>
<sequence>MYQARQEYAEPVTVTAETPDKADLGMDFTEQKYLPENPQEQPDNDAQPEQTQEDFSELADSGKQDRNADIPKSEPPKQTATQKNRLYQKHTKAAQKPVDLDISQIETEREPAGTNEPPQTKADEYNIRDAVQDNKTEFERNTDVDFSEMSADKDSNIPFDRVQTSGNDSAEQKSQGKGKRQRLVYDKSEKQPDGSSGTKAEQAGTDGNNTLSGQPEGKAEKSEQAPSGGVPFDRVAKFEQKAEKARAKADKAQQNLPKKMKIKKQRLYDEQKKKAKTRLKFEKEIRPQSDLYHRSPAAPMKTAVSYAGQDAKSKLHSKIAEAEHENSAVEAAHKTEQKAETLARYSVRTAKYIDGQRKAAPYQKAAKLRHRAEKAEVKAIHEKTIAENPQLKKSALKKFQQKQRIKKQYQKAKRAEQSAKAAKKTAQNTERATRRFIAFVWRHKAIFGVILAIALLVAWLGTILSSCSVMLTTGTNSIMVSSYFAEDEDIYAAEEYYTGLEQDLQDKINRIESDYPGYDEYKYSMAQVGHNPYELVSYLTAVYMDFKFDDIKGALDELFNSQYHLRITETTERRTDGDGNTYDYKILNVTLTNDGFTQTLTADQRELYYIYLESKGNRDYLFADDIYANESDGPVYTIPGEALTDETFRRLITEAEKYLGFPYVWGGSTPATSFDCSGFVCWVFSNSGVYPLSRTTAQGIYNQCARVSPQEAKPGDLIFFKGTYATNEISHIGIYVGDGMMIHAGNPIQYTSVNTSYWQSHFFAYGRLGGN</sequence>
<dbReference type="PROSITE" id="PS51935">
    <property type="entry name" value="NLPC_P60"/>
    <property type="match status" value="1"/>
</dbReference>
<accession>A0A9D5R8X5</accession>
<keyword evidence="7" id="KW-0812">Transmembrane</keyword>
<dbReference type="InterPro" id="IPR051202">
    <property type="entry name" value="Peptidase_C40"/>
</dbReference>
<evidence type="ECO:0000256" key="6">
    <source>
        <dbReference type="SAM" id="MobiDB-lite"/>
    </source>
</evidence>
<comment type="similarity">
    <text evidence="1">Belongs to the peptidase C40 family.</text>
</comment>
<dbReference type="PANTHER" id="PTHR47053">
    <property type="entry name" value="MUREIN DD-ENDOPEPTIDASE MEPH-RELATED"/>
    <property type="match status" value="1"/>
</dbReference>
<organism evidence="9 10">
    <name type="scientific">Ructibacterium gallinarum</name>
    <dbReference type="NCBI Taxonomy" id="2779355"/>
    <lineage>
        <taxon>Bacteria</taxon>
        <taxon>Bacillati</taxon>
        <taxon>Bacillota</taxon>
        <taxon>Clostridia</taxon>
        <taxon>Eubacteriales</taxon>
        <taxon>Oscillospiraceae</taxon>
        <taxon>Ructibacterium</taxon>
    </lineage>
</organism>
<dbReference type="InterPro" id="IPR000064">
    <property type="entry name" value="NLP_P60_dom"/>
</dbReference>
<feature type="compositionally biased region" description="Basic and acidic residues" evidence="6">
    <location>
        <begin position="121"/>
        <end position="143"/>
    </location>
</feature>
<dbReference type="Proteomes" id="UP000806542">
    <property type="component" value="Unassembled WGS sequence"/>
</dbReference>
<evidence type="ECO:0000313" key="10">
    <source>
        <dbReference type="Proteomes" id="UP000806542"/>
    </source>
</evidence>
<evidence type="ECO:0000256" key="2">
    <source>
        <dbReference type="ARBA" id="ARBA00022670"/>
    </source>
</evidence>
<evidence type="ECO:0000256" key="5">
    <source>
        <dbReference type="SAM" id="Coils"/>
    </source>
</evidence>
<dbReference type="Gene3D" id="3.90.1720.10">
    <property type="entry name" value="endopeptidase domain like (from Nostoc punctiforme)"/>
    <property type="match status" value="1"/>
</dbReference>
<dbReference type="GO" id="GO:0008234">
    <property type="term" value="F:cysteine-type peptidase activity"/>
    <property type="evidence" value="ECO:0007669"/>
    <property type="project" value="UniProtKB-KW"/>
</dbReference>
<feature type="domain" description="NlpC/P60" evidence="8">
    <location>
        <begin position="645"/>
        <end position="769"/>
    </location>
</feature>
<feature type="compositionally biased region" description="Polar residues" evidence="6">
    <location>
        <begin position="76"/>
        <end position="85"/>
    </location>
</feature>
<feature type="region of interest" description="Disordered" evidence="6">
    <location>
        <begin position="1"/>
        <end position="279"/>
    </location>
</feature>
<feature type="transmembrane region" description="Helical" evidence="7">
    <location>
        <begin position="445"/>
        <end position="471"/>
    </location>
</feature>
<feature type="compositionally biased region" description="Basic and acidic residues" evidence="6">
    <location>
        <begin position="60"/>
        <end position="75"/>
    </location>
</feature>
<keyword evidence="10" id="KW-1185">Reference proteome</keyword>
<protein>
    <submittedName>
        <fullName evidence="9">C40 family peptidase</fullName>
    </submittedName>
</protein>
<dbReference type="InterPro" id="IPR038765">
    <property type="entry name" value="Papain-like_cys_pep_sf"/>
</dbReference>
<feature type="coiled-coil region" evidence="5">
    <location>
        <begin position="402"/>
        <end position="432"/>
    </location>
</feature>
<dbReference type="PANTHER" id="PTHR47053:SF5">
    <property type="entry name" value="BIFUNCTIONAL MURAMIDASE_DL-ENDOPEPTIDASE CWLT"/>
    <property type="match status" value="1"/>
</dbReference>
<feature type="compositionally biased region" description="Polar residues" evidence="6">
    <location>
        <begin position="193"/>
        <end position="213"/>
    </location>
</feature>
<evidence type="ECO:0000256" key="1">
    <source>
        <dbReference type="ARBA" id="ARBA00007074"/>
    </source>
</evidence>
<feature type="compositionally biased region" description="Polar residues" evidence="6">
    <location>
        <begin position="162"/>
        <end position="175"/>
    </location>
</feature>
<keyword evidence="7" id="KW-1133">Transmembrane helix</keyword>
<feature type="compositionally biased region" description="Basic and acidic residues" evidence="6">
    <location>
        <begin position="234"/>
        <end position="251"/>
    </location>
</feature>
<name>A0A9D5R8X5_9FIRM</name>
<evidence type="ECO:0000256" key="4">
    <source>
        <dbReference type="ARBA" id="ARBA00022807"/>
    </source>
</evidence>
<feature type="compositionally biased region" description="Basic and acidic residues" evidence="6">
    <location>
        <begin position="183"/>
        <end position="192"/>
    </location>
</feature>
<dbReference type="SUPFAM" id="SSF54001">
    <property type="entry name" value="Cysteine proteinases"/>
    <property type="match status" value="1"/>
</dbReference>
<evidence type="ECO:0000313" key="9">
    <source>
        <dbReference type="EMBL" id="MBE5040871.1"/>
    </source>
</evidence>
<keyword evidence="7" id="KW-0472">Membrane</keyword>
<dbReference type="GO" id="GO:0006508">
    <property type="term" value="P:proteolysis"/>
    <property type="evidence" value="ECO:0007669"/>
    <property type="project" value="UniProtKB-KW"/>
</dbReference>
<proteinExistence type="inferred from homology"/>
<feature type="coiled-coil region" evidence="5">
    <location>
        <begin position="312"/>
        <end position="339"/>
    </location>
</feature>
<keyword evidence="3" id="KW-0378">Hydrolase</keyword>
<dbReference type="EMBL" id="JADCKB010000024">
    <property type="protein sequence ID" value="MBE5040871.1"/>
    <property type="molecule type" value="Genomic_DNA"/>
</dbReference>
<comment type="caution">
    <text evidence="9">The sequence shown here is derived from an EMBL/GenBank/DDBJ whole genome shotgun (WGS) entry which is preliminary data.</text>
</comment>
<evidence type="ECO:0000256" key="7">
    <source>
        <dbReference type="SAM" id="Phobius"/>
    </source>
</evidence>
<evidence type="ECO:0000259" key="8">
    <source>
        <dbReference type="PROSITE" id="PS51935"/>
    </source>
</evidence>
<evidence type="ECO:0000256" key="3">
    <source>
        <dbReference type="ARBA" id="ARBA00022801"/>
    </source>
</evidence>
<dbReference type="Pfam" id="PF00877">
    <property type="entry name" value="NLPC_P60"/>
    <property type="match status" value="1"/>
</dbReference>
<dbReference type="AlphaFoldDB" id="A0A9D5R8X5"/>
<keyword evidence="2" id="KW-0645">Protease</keyword>